<dbReference type="AlphaFoldDB" id="X1BRA2"/>
<feature type="non-terminal residue" evidence="1">
    <location>
        <position position="82"/>
    </location>
</feature>
<protein>
    <submittedName>
        <fullName evidence="1">Uncharacterized protein</fullName>
    </submittedName>
</protein>
<accession>X1BRA2</accession>
<dbReference type="EMBL" id="BART01011564">
    <property type="protein sequence ID" value="GAG86698.1"/>
    <property type="molecule type" value="Genomic_DNA"/>
</dbReference>
<comment type="caution">
    <text evidence="1">The sequence shown here is derived from an EMBL/GenBank/DDBJ whole genome shotgun (WGS) entry which is preliminary data.</text>
</comment>
<proteinExistence type="predicted"/>
<reference evidence="1" key="1">
    <citation type="journal article" date="2014" name="Front. Microbiol.">
        <title>High frequency of phylogenetically diverse reductive dehalogenase-homologous genes in deep subseafloor sedimentary metagenomes.</title>
        <authorList>
            <person name="Kawai M."/>
            <person name="Futagami T."/>
            <person name="Toyoda A."/>
            <person name="Takaki Y."/>
            <person name="Nishi S."/>
            <person name="Hori S."/>
            <person name="Arai W."/>
            <person name="Tsubouchi T."/>
            <person name="Morono Y."/>
            <person name="Uchiyama I."/>
            <person name="Ito T."/>
            <person name="Fujiyama A."/>
            <person name="Inagaki F."/>
            <person name="Takami H."/>
        </authorList>
    </citation>
    <scope>NUCLEOTIDE SEQUENCE</scope>
    <source>
        <strain evidence="1">Expedition CK06-06</strain>
    </source>
</reference>
<evidence type="ECO:0000313" key="1">
    <source>
        <dbReference type="EMBL" id="GAG86698.1"/>
    </source>
</evidence>
<sequence>MTFISENNADNGATATGVLTLRMEYLDAAGDEQTEDITMNGTTGVNTTATDIRFINDLYSLTVGSNGVAEGNIRVYKTGADT</sequence>
<name>X1BRA2_9ZZZZ</name>
<gene>
    <name evidence="1" type="ORF">S01H4_24577</name>
</gene>
<organism evidence="1">
    <name type="scientific">marine sediment metagenome</name>
    <dbReference type="NCBI Taxonomy" id="412755"/>
    <lineage>
        <taxon>unclassified sequences</taxon>
        <taxon>metagenomes</taxon>
        <taxon>ecological metagenomes</taxon>
    </lineage>
</organism>